<dbReference type="InterPro" id="IPR058512">
    <property type="entry name" value="DUF8199"/>
</dbReference>
<evidence type="ECO:0008006" key="4">
    <source>
        <dbReference type="Google" id="ProtNLM"/>
    </source>
</evidence>
<dbReference type="RefSeq" id="WP_309728506.1">
    <property type="nucleotide sequence ID" value="NZ_JAVDQA010000005.1"/>
</dbReference>
<protein>
    <recommendedName>
        <fullName evidence="4">Secreted protein</fullName>
    </recommendedName>
</protein>
<dbReference type="EMBL" id="JAVDQA010000005">
    <property type="protein sequence ID" value="MDR6301300.1"/>
    <property type="molecule type" value="Genomic_DNA"/>
</dbReference>
<organism evidence="2 3">
    <name type="scientific">Mesonia maritima</name>
    <dbReference type="NCBI Taxonomy" id="1793873"/>
    <lineage>
        <taxon>Bacteria</taxon>
        <taxon>Pseudomonadati</taxon>
        <taxon>Bacteroidota</taxon>
        <taxon>Flavobacteriia</taxon>
        <taxon>Flavobacteriales</taxon>
        <taxon>Flavobacteriaceae</taxon>
        <taxon>Mesonia</taxon>
    </lineage>
</organism>
<accession>A0ABU1K7R2</accession>
<evidence type="ECO:0000313" key="2">
    <source>
        <dbReference type="EMBL" id="MDR6301300.1"/>
    </source>
</evidence>
<feature type="signal peptide" evidence="1">
    <location>
        <begin position="1"/>
        <end position="26"/>
    </location>
</feature>
<comment type="caution">
    <text evidence="2">The sequence shown here is derived from an EMBL/GenBank/DDBJ whole genome shotgun (WGS) entry which is preliminary data.</text>
</comment>
<dbReference type="InterPro" id="IPR058060">
    <property type="entry name" value="HYC_CC_PP"/>
</dbReference>
<dbReference type="Proteomes" id="UP001257659">
    <property type="component" value="Unassembled WGS sequence"/>
</dbReference>
<keyword evidence="1" id="KW-0732">Signal</keyword>
<evidence type="ECO:0000313" key="3">
    <source>
        <dbReference type="Proteomes" id="UP001257659"/>
    </source>
</evidence>
<reference evidence="2 3" key="1">
    <citation type="submission" date="2023-07" db="EMBL/GenBank/DDBJ databases">
        <title>Genomic Encyclopedia of Type Strains, Phase IV (KMG-IV): sequencing the most valuable type-strain genomes for metagenomic binning, comparative biology and taxonomic classification.</title>
        <authorList>
            <person name="Goeker M."/>
        </authorList>
    </citation>
    <scope>NUCLEOTIDE SEQUENCE [LARGE SCALE GENOMIC DNA]</scope>
    <source>
        <strain evidence="2 3">DSM 102814</strain>
    </source>
</reference>
<evidence type="ECO:0000256" key="1">
    <source>
        <dbReference type="SAM" id="SignalP"/>
    </source>
</evidence>
<proteinExistence type="predicted"/>
<dbReference type="Pfam" id="PF26622">
    <property type="entry name" value="DUF8199"/>
    <property type="match status" value="1"/>
</dbReference>
<sequence length="143" mass="16387">MKNNWLRTVLVSILAVCVLVSTSSFTVNKRFCGDSLIETSIFVELKQCKKTTCTTLHAEKEHSQKVAENCCKKTSDVIYGHENLGLKKYGSEKIKLHKKQVITATQVFSGFLRKNNQEKKLVLYEPPLLSQKNLLQYYQVFLI</sequence>
<dbReference type="NCBIfam" id="NF047658">
    <property type="entry name" value="HYC_CC_PP"/>
    <property type="match status" value="1"/>
</dbReference>
<feature type="chain" id="PRO_5047454295" description="Secreted protein" evidence="1">
    <location>
        <begin position="27"/>
        <end position="143"/>
    </location>
</feature>
<gene>
    <name evidence="2" type="ORF">GGR31_001951</name>
</gene>
<keyword evidence="3" id="KW-1185">Reference proteome</keyword>
<name>A0ABU1K7R2_9FLAO</name>